<keyword evidence="6" id="KW-0418">Kinase</keyword>
<organism evidence="6 7">
    <name type="scientific">Leuconostoc suionicum</name>
    <dbReference type="NCBI Taxonomy" id="1511761"/>
    <lineage>
        <taxon>Bacteria</taxon>
        <taxon>Bacillati</taxon>
        <taxon>Bacillota</taxon>
        <taxon>Bacilli</taxon>
        <taxon>Lactobacillales</taxon>
        <taxon>Lactobacillaceae</taxon>
        <taxon>Leuconostoc</taxon>
    </lineage>
</organism>
<dbReference type="SUPFAM" id="SSF50891">
    <property type="entry name" value="Cyclophilin-like"/>
    <property type="match status" value="1"/>
</dbReference>
<keyword evidence="3" id="KW-0067">ATP-binding</keyword>
<dbReference type="InterPro" id="IPR003833">
    <property type="entry name" value="CT_C_D"/>
</dbReference>
<dbReference type="AlphaFoldDB" id="A0A2N9K757"/>
<evidence type="ECO:0000259" key="4">
    <source>
        <dbReference type="SMART" id="SM00796"/>
    </source>
</evidence>
<dbReference type="PANTHER" id="PTHR34698:SF2">
    <property type="entry name" value="5-OXOPROLINASE SUBUNIT B"/>
    <property type="match status" value="1"/>
</dbReference>
<dbReference type="Pfam" id="PF02682">
    <property type="entry name" value="CT_C_D"/>
    <property type="match status" value="1"/>
</dbReference>
<evidence type="ECO:0000313" key="6">
    <source>
        <dbReference type="EMBL" id="SPE06200.1"/>
    </source>
</evidence>
<dbReference type="Proteomes" id="UP000237923">
    <property type="component" value="Unassembled WGS sequence"/>
</dbReference>
<proteinExistence type="predicted"/>
<dbReference type="GO" id="GO:0016787">
    <property type="term" value="F:hydrolase activity"/>
    <property type="evidence" value="ECO:0007669"/>
    <property type="project" value="UniProtKB-KW"/>
</dbReference>
<dbReference type="KEGG" id="lsu:A6B45_07745"/>
<sequence length="236" mass="26912">MSQKNYKFSDYGDASVLIEFSKVFSMQAWQKVHHLANQLLEENIPGILGIIPTYTTLFISYDYLVIKREKLQHVVEQYIANIDDKNLKIEGRIFKIPVVFGGKYGPDLEYVADSQQLSNEKLIEQFCSKPLQIMVVNRGPMFGTNFEKEVARLETPRTAVPAGAITAAGEQISIMIQKSPGGWRIFGQTPIQMKMEFEQNPPVYYKPGDMMTFYPIGEDDYSKFEGQTISDVEVKE</sequence>
<dbReference type="EMBL" id="OKQU01000001">
    <property type="protein sequence ID" value="SPE06200.1"/>
    <property type="molecule type" value="Genomic_DNA"/>
</dbReference>
<dbReference type="InterPro" id="IPR029000">
    <property type="entry name" value="Cyclophilin-like_dom_sf"/>
</dbReference>
<evidence type="ECO:0000256" key="1">
    <source>
        <dbReference type="ARBA" id="ARBA00022741"/>
    </source>
</evidence>
<protein>
    <submittedName>
        <fullName evidence="6">Kinase A inhibitor</fullName>
    </submittedName>
</protein>
<dbReference type="GeneID" id="99674684"/>
<accession>A0A2N9K757</accession>
<dbReference type="Proteomes" id="UP000239237">
    <property type="component" value="Unassembled WGS sequence"/>
</dbReference>
<feature type="domain" description="Carboxyltransferase" evidence="4">
    <location>
        <begin position="6"/>
        <end position="204"/>
    </location>
</feature>
<evidence type="ECO:0000313" key="5">
    <source>
        <dbReference type="EMBL" id="SPD94538.1"/>
    </source>
</evidence>
<evidence type="ECO:0000256" key="3">
    <source>
        <dbReference type="ARBA" id="ARBA00022840"/>
    </source>
</evidence>
<dbReference type="Gene3D" id="2.40.100.10">
    <property type="entry name" value="Cyclophilin-like"/>
    <property type="match status" value="1"/>
</dbReference>
<dbReference type="SMART" id="SM00796">
    <property type="entry name" value="AHS1"/>
    <property type="match status" value="1"/>
</dbReference>
<keyword evidence="2" id="KW-0378">Hydrolase</keyword>
<keyword evidence="1" id="KW-0547">Nucleotide-binding</keyword>
<dbReference type="GO" id="GO:0005524">
    <property type="term" value="F:ATP binding"/>
    <property type="evidence" value="ECO:0007669"/>
    <property type="project" value="UniProtKB-KW"/>
</dbReference>
<dbReference type="RefSeq" id="WP_072614077.1">
    <property type="nucleotide sequence ID" value="NZ_AP017935.1"/>
</dbReference>
<gene>
    <name evidence="6" type="primary">kipI_1</name>
    <name evidence="5" type="synonym">kipI_2</name>
    <name evidence="5" type="ORF">LES8486_01722</name>
    <name evidence="6" type="ORF">LES9216_00087</name>
</gene>
<dbReference type="SUPFAM" id="SSF160467">
    <property type="entry name" value="PH0987 N-terminal domain-like"/>
    <property type="match status" value="1"/>
</dbReference>
<dbReference type="Gene3D" id="3.30.1360.40">
    <property type="match status" value="1"/>
</dbReference>
<dbReference type="GO" id="GO:0016301">
    <property type="term" value="F:kinase activity"/>
    <property type="evidence" value="ECO:0007669"/>
    <property type="project" value="UniProtKB-KW"/>
</dbReference>
<evidence type="ECO:0000313" key="7">
    <source>
        <dbReference type="Proteomes" id="UP000237923"/>
    </source>
</evidence>
<keyword evidence="8" id="KW-1185">Reference proteome</keyword>
<evidence type="ECO:0000256" key="2">
    <source>
        <dbReference type="ARBA" id="ARBA00022801"/>
    </source>
</evidence>
<dbReference type="PANTHER" id="PTHR34698">
    <property type="entry name" value="5-OXOPROLINASE SUBUNIT B"/>
    <property type="match status" value="1"/>
</dbReference>
<reference evidence="6 7" key="2">
    <citation type="submission" date="2018-02" db="EMBL/GenBank/DDBJ databases">
        <authorList>
            <person name="Cohen D.B."/>
            <person name="Kent A.D."/>
        </authorList>
    </citation>
    <scope>NUCLEOTIDE SEQUENCE [LARGE SCALE GENOMIC DNA]</scope>
    <source>
        <strain evidence="6 7">CECT 9216</strain>
    </source>
</reference>
<keyword evidence="6" id="KW-0808">Transferase</keyword>
<dbReference type="InterPro" id="IPR010016">
    <property type="entry name" value="PxpB"/>
</dbReference>
<reference evidence="5 8" key="1">
    <citation type="submission" date="2018-02" db="EMBL/GenBank/DDBJ databases">
        <authorList>
            <person name="Rodrigo-Torres L."/>
            <person name="Arahal R. D."/>
            <person name="Lucena T."/>
        </authorList>
    </citation>
    <scope>NUCLEOTIDE SEQUENCE [LARGE SCALE GENOMIC DNA]</scope>
    <source>
        <strain evidence="5 8">CECT 8486</strain>
    </source>
</reference>
<evidence type="ECO:0000313" key="8">
    <source>
        <dbReference type="Proteomes" id="UP000239237"/>
    </source>
</evidence>
<name>A0A2N9K757_9LACO</name>
<dbReference type="EMBL" id="OKQR01000004">
    <property type="protein sequence ID" value="SPD94538.1"/>
    <property type="molecule type" value="Genomic_DNA"/>
</dbReference>